<dbReference type="Proteomes" id="UP000530928">
    <property type="component" value="Unassembled WGS sequence"/>
</dbReference>
<dbReference type="RefSeq" id="WP_220134171.1">
    <property type="nucleotide sequence ID" value="NZ_BAABAM010000004.1"/>
</dbReference>
<dbReference type="InterPro" id="IPR002471">
    <property type="entry name" value="Pept_S9_AS"/>
</dbReference>
<dbReference type="GO" id="GO:0052689">
    <property type="term" value="F:carboxylic ester hydrolase activity"/>
    <property type="evidence" value="ECO:0007669"/>
    <property type="project" value="TreeGrafter"/>
</dbReference>
<dbReference type="AlphaFoldDB" id="A0A7W0CPQ8"/>
<dbReference type="PANTHER" id="PTHR43265:SF1">
    <property type="entry name" value="ESTERASE ESTD"/>
    <property type="match status" value="1"/>
</dbReference>
<feature type="chain" id="PRO_5038546392" description="Alpha/beta hydrolase" evidence="3">
    <location>
        <begin position="20"/>
        <end position="453"/>
    </location>
</feature>
<evidence type="ECO:0008006" key="6">
    <source>
        <dbReference type="Google" id="ProtNLM"/>
    </source>
</evidence>
<dbReference type="PROSITE" id="PS00708">
    <property type="entry name" value="PRO_ENDOPEP_SER"/>
    <property type="match status" value="1"/>
</dbReference>
<feature type="transmembrane region" description="Helical" evidence="2">
    <location>
        <begin position="354"/>
        <end position="376"/>
    </location>
</feature>
<dbReference type="InterPro" id="IPR053145">
    <property type="entry name" value="AB_hydrolase_Est10"/>
</dbReference>
<keyword evidence="1" id="KW-0378">Hydrolase</keyword>
<dbReference type="SUPFAM" id="SSF53474">
    <property type="entry name" value="alpha/beta-Hydrolases"/>
    <property type="match status" value="1"/>
</dbReference>
<keyword evidence="5" id="KW-1185">Reference proteome</keyword>
<reference evidence="4 5" key="1">
    <citation type="submission" date="2020-07" db="EMBL/GenBank/DDBJ databases">
        <title>Genomic Encyclopedia of Type Strains, Phase IV (KMG-IV): sequencing the most valuable type-strain genomes for metagenomic binning, comparative biology and taxonomic classification.</title>
        <authorList>
            <person name="Goeker M."/>
        </authorList>
    </citation>
    <scope>NUCLEOTIDE SEQUENCE [LARGE SCALE GENOMIC DNA]</scope>
    <source>
        <strain evidence="4 5">DSM 45533</strain>
    </source>
</reference>
<dbReference type="GO" id="GO:0006508">
    <property type="term" value="P:proteolysis"/>
    <property type="evidence" value="ECO:0007669"/>
    <property type="project" value="InterPro"/>
</dbReference>
<evidence type="ECO:0000256" key="1">
    <source>
        <dbReference type="ARBA" id="ARBA00022801"/>
    </source>
</evidence>
<feature type="transmembrane region" description="Helical" evidence="2">
    <location>
        <begin position="319"/>
        <end position="342"/>
    </location>
</feature>
<evidence type="ECO:0000256" key="2">
    <source>
        <dbReference type="SAM" id="Phobius"/>
    </source>
</evidence>
<feature type="transmembrane region" description="Helical" evidence="2">
    <location>
        <begin position="396"/>
        <end position="416"/>
    </location>
</feature>
<keyword evidence="2" id="KW-0472">Membrane</keyword>
<keyword evidence="3" id="KW-0732">Signal</keyword>
<dbReference type="GO" id="GO:0004252">
    <property type="term" value="F:serine-type endopeptidase activity"/>
    <property type="evidence" value="ECO:0007669"/>
    <property type="project" value="InterPro"/>
</dbReference>
<sequence length="453" mass="47350">MLKSLLLALVMSTTPPAVPADLTTTEVSFPGHGITLHGTVVSPADARPGRPGIVLIHGSGSGNKRTTLMAEATAFARQGLSVLVYDKRSAGYSLTRRSYQELATDALGAVGALRARPGVDPGKVGVLGISEGGWVAPLAASRSPQVAFVVTVGGNAMQPLRQQSWAIADSLRRAGVSGSLPGHAVPSFYRLLADGGMFAEAYHDATGVLGRVRQPVLGIWGDGDLLTPPQETPELMARALSHDHYTLRIFAGAEHAAHVTPDGGVTRSAELAPGYAESVGRWVGEVTSGRLPGGEQVGTLPRQTSLTVPVPPMAWWESAAAQLAALALFAVILAGYPLWALARRVRGGSVRGSRAARVLALLAPLTAFGAQAYLMYLVITGAELATPGPLLFGRPLLWLGLQLLAVAALVAAVLTVPAWRRARGSERVRLGVLLTGGALFLPWALYWGLLTPL</sequence>
<organism evidence="4 5">
    <name type="scientific">Nonomuraea soli</name>
    <dbReference type="NCBI Taxonomy" id="1032476"/>
    <lineage>
        <taxon>Bacteria</taxon>
        <taxon>Bacillati</taxon>
        <taxon>Actinomycetota</taxon>
        <taxon>Actinomycetes</taxon>
        <taxon>Streptosporangiales</taxon>
        <taxon>Streptosporangiaceae</taxon>
        <taxon>Nonomuraea</taxon>
    </lineage>
</organism>
<gene>
    <name evidence="4" type="ORF">HNR30_006349</name>
</gene>
<accession>A0A7W0CPQ8</accession>
<feature type="transmembrane region" description="Helical" evidence="2">
    <location>
        <begin position="428"/>
        <end position="449"/>
    </location>
</feature>
<evidence type="ECO:0000256" key="3">
    <source>
        <dbReference type="SAM" id="SignalP"/>
    </source>
</evidence>
<feature type="signal peptide" evidence="3">
    <location>
        <begin position="1"/>
        <end position="19"/>
    </location>
</feature>
<keyword evidence="2" id="KW-0812">Transmembrane</keyword>
<evidence type="ECO:0000313" key="4">
    <source>
        <dbReference type="EMBL" id="MBA2894977.1"/>
    </source>
</evidence>
<dbReference type="PANTHER" id="PTHR43265">
    <property type="entry name" value="ESTERASE ESTD"/>
    <property type="match status" value="1"/>
</dbReference>
<evidence type="ECO:0000313" key="5">
    <source>
        <dbReference type="Proteomes" id="UP000530928"/>
    </source>
</evidence>
<dbReference type="InterPro" id="IPR029058">
    <property type="entry name" value="AB_hydrolase_fold"/>
</dbReference>
<dbReference type="Gene3D" id="3.40.50.1820">
    <property type="entry name" value="alpha/beta hydrolase"/>
    <property type="match status" value="1"/>
</dbReference>
<comment type="caution">
    <text evidence="4">The sequence shown here is derived from an EMBL/GenBank/DDBJ whole genome shotgun (WGS) entry which is preliminary data.</text>
</comment>
<protein>
    <recommendedName>
        <fullName evidence="6">Alpha/beta hydrolase</fullName>
    </recommendedName>
</protein>
<dbReference type="EMBL" id="JACDUR010000006">
    <property type="protein sequence ID" value="MBA2894977.1"/>
    <property type="molecule type" value="Genomic_DNA"/>
</dbReference>
<proteinExistence type="predicted"/>
<name>A0A7W0CPQ8_9ACTN</name>
<keyword evidence="2" id="KW-1133">Transmembrane helix</keyword>